<sequence length="595" mass="68005">MTLSERIVQSLRPRTLALARKIWTESKNNASDSSPDWTRLLDSVNSGTVTEGDKSQADTGDIKGKERVPVSPFAWKDSGSPEFALSLSRRLFEVAQRHSSPSPASPSRPTRQDQRRELAGNIDEQQHSEHEPRPPSATLLSTCDESDPVKRSPHQTHLALYPTQQAAPLEQLRYWIRATERRRIRINKIYVLMQRLRPERDGSYGFLHDLGEADSHRLFDLFDRKTTTTTRARDLAFLRTDVLEGMVTAMLSLGWELTAGEERALWLSYVREGRLWLAKRCFDKVSDPLELIKASPKPTDTCGNRTAREIYYQACSFRYWNAFTSALLAKLAAVNRETAGDGRRTDEELWGLFKAWYQRWRDSYKQLQERCTLSSESGWSMPAVGDSPRERQRYKAGKRIWVPNQAGRFPHHLRCMTLRPYALNAFLHYLVSVRGQISLAIHLYHIAVDECRVVPDIATFQIIITGILSSHSFHSRLYSETSRSLESLPSLQALPRSPPPSCFAVLTTDPARDGGRIIIRDPRLRKIHALIGDMHKFRVRPNTALLNSIVSIAVKHNHIRGLLDVLRVFELDWSVRPNARTMQALESLLALDKRK</sequence>
<dbReference type="Proteomes" id="UP001145114">
    <property type="component" value="Unassembled WGS sequence"/>
</dbReference>
<keyword evidence="2" id="KW-1185">Reference proteome</keyword>
<evidence type="ECO:0000313" key="1">
    <source>
        <dbReference type="EMBL" id="KAJ1675122.1"/>
    </source>
</evidence>
<gene>
    <name evidence="1" type="ORF">EV182_001894</name>
</gene>
<protein>
    <submittedName>
        <fullName evidence="1">Uncharacterized protein</fullName>
    </submittedName>
</protein>
<evidence type="ECO:0000313" key="2">
    <source>
        <dbReference type="Proteomes" id="UP001145114"/>
    </source>
</evidence>
<name>A0ACC1HG09_9FUNG</name>
<accession>A0ACC1HG09</accession>
<dbReference type="EMBL" id="JAMZIH010005477">
    <property type="protein sequence ID" value="KAJ1675122.1"/>
    <property type="molecule type" value="Genomic_DNA"/>
</dbReference>
<organism evidence="1 2">
    <name type="scientific">Spiromyces aspiralis</name>
    <dbReference type="NCBI Taxonomy" id="68401"/>
    <lineage>
        <taxon>Eukaryota</taxon>
        <taxon>Fungi</taxon>
        <taxon>Fungi incertae sedis</taxon>
        <taxon>Zoopagomycota</taxon>
        <taxon>Kickxellomycotina</taxon>
        <taxon>Kickxellomycetes</taxon>
        <taxon>Kickxellales</taxon>
        <taxon>Kickxellaceae</taxon>
        <taxon>Spiromyces</taxon>
    </lineage>
</organism>
<comment type="caution">
    <text evidence="1">The sequence shown here is derived from an EMBL/GenBank/DDBJ whole genome shotgun (WGS) entry which is preliminary data.</text>
</comment>
<proteinExistence type="predicted"/>
<reference evidence="1" key="1">
    <citation type="submission" date="2022-06" db="EMBL/GenBank/DDBJ databases">
        <title>Phylogenomic reconstructions and comparative analyses of Kickxellomycotina fungi.</title>
        <authorList>
            <person name="Reynolds N.K."/>
            <person name="Stajich J.E."/>
            <person name="Barry K."/>
            <person name="Grigoriev I.V."/>
            <person name="Crous P."/>
            <person name="Smith M.E."/>
        </authorList>
    </citation>
    <scope>NUCLEOTIDE SEQUENCE</scope>
    <source>
        <strain evidence="1">RSA 2271</strain>
    </source>
</reference>